<evidence type="ECO:0000313" key="5">
    <source>
        <dbReference type="Proteomes" id="UP000626092"/>
    </source>
</evidence>
<organism evidence="4 5">
    <name type="scientific">Rhododendron simsii</name>
    <name type="common">Sims's rhododendron</name>
    <dbReference type="NCBI Taxonomy" id="118357"/>
    <lineage>
        <taxon>Eukaryota</taxon>
        <taxon>Viridiplantae</taxon>
        <taxon>Streptophyta</taxon>
        <taxon>Embryophyta</taxon>
        <taxon>Tracheophyta</taxon>
        <taxon>Spermatophyta</taxon>
        <taxon>Magnoliopsida</taxon>
        <taxon>eudicotyledons</taxon>
        <taxon>Gunneridae</taxon>
        <taxon>Pentapetalae</taxon>
        <taxon>asterids</taxon>
        <taxon>Ericales</taxon>
        <taxon>Ericaceae</taxon>
        <taxon>Ericoideae</taxon>
        <taxon>Rhodoreae</taxon>
        <taxon>Rhododendron</taxon>
    </lineage>
</organism>
<feature type="domain" description="LOB" evidence="3">
    <location>
        <begin position="40"/>
        <end position="141"/>
    </location>
</feature>
<dbReference type="Pfam" id="PF03195">
    <property type="entry name" value="LOB"/>
    <property type="match status" value="1"/>
</dbReference>
<protein>
    <recommendedName>
        <fullName evidence="3">LOB domain-containing protein</fullName>
    </recommendedName>
</protein>
<evidence type="ECO:0000259" key="3">
    <source>
        <dbReference type="PROSITE" id="PS50891"/>
    </source>
</evidence>
<name>A0A834GLT1_RHOSS</name>
<proteinExistence type="inferred from homology"/>
<comment type="caution">
    <text evidence="4">The sequence shown here is derived from an EMBL/GenBank/DDBJ whole genome shotgun (WGS) entry which is preliminary data.</text>
</comment>
<evidence type="ECO:0000313" key="4">
    <source>
        <dbReference type="EMBL" id="KAF7138119.1"/>
    </source>
</evidence>
<dbReference type="Proteomes" id="UP000626092">
    <property type="component" value="Unassembled WGS sequence"/>
</dbReference>
<dbReference type="PANTHER" id="PTHR31301:SF186">
    <property type="entry name" value="OS09G0364100 PROTEIN"/>
    <property type="match status" value="1"/>
</dbReference>
<dbReference type="EMBL" id="WJXA01000007">
    <property type="protein sequence ID" value="KAF7138119.1"/>
    <property type="molecule type" value="Genomic_DNA"/>
</dbReference>
<reference evidence="4" key="1">
    <citation type="submission" date="2019-11" db="EMBL/GenBank/DDBJ databases">
        <authorList>
            <person name="Liu Y."/>
            <person name="Hou J."/>
            <person name="Li T.-Q."/>
            <person name="Guan C.-H."/>
            <person name="Wu X."/>
            <person name="Wu H.-Z."/>
            <person name="Ling F."/>
            <person name="Zhang R."/>
            <person name="Shi X.-G."/>
            <person name="Ren J.-P."/>
            <person name="Chen E.-F."/>
            <person name="Sun J.-M."/>
        </authorList>
    </citation>
    <scope>NUCLEOTIDE SEQUENCE</scope>
    <source>
        <strain evidence="4">Adult_tree_wgs_1</strain>
        <tissue evidence="4">Leaves</tissue>
    </source>
</reference>
<dbReference type="PROSITE" id="PS50891">
    <property type="entry name" value="LOB"/>
    <property type="match status" value="1"/>
</dbReference>
<gene>
    <name evidence="4" type="ORF">RHSIM_Rhsim07G0142100</name>
</gene>
<accession>A0A834GLT1</accession>
<keyword evidence="5" id="KW-1185">Reference proteome</keyword>
<dbReference type="AlphaFoldDB" id="A0A834GLT1"/>
<feature type="region of interest" description="Disordered" evidence="2">
    <location>
        <begin position="1"/>
        <end position="39"/>
    </location>
</feature>
<evidence type="ECO:0000256" key="1">
    <source>
        <dbReference type="ARBA" id="ARBA00005474"/>
    </source>
</evidence>
<sequence>MSNTNTSTPINTNPTIPNTNTNTNTTRVISPGSSSSSAPQACAACKYQRRRCAPDCPMAPHFPPTQPKNFRNVQKLFGVCNFLKLLRMVQPSQQHAAAKSMVVQANVRANEPVGGCYQIIRELERQIEQCKAEFELVLGQLAMYHARAERARKMGNPSLAGGDSGFVDVDALCVYNPMHVQAVDYDGRFQGQDPLYMDLGCYDNVGVKVDMEASPSLTMAVNDPKQVYVDETEDMKPIVGIYNEKQHAIAFDSKELIESKVVPFYRGQIKRYFCRSNSVA</sequence>
<evidence type="ECO:0000256" key="2">
    <source>
        <dbReference type="SAM" id="MobiDB-lite"/>
    </source>
</evidence>
<dbReference type="InterPro" id="IPR004883">
    <property type="entry name" value="LOB"/>
</dbReference>
<dbReference type="OrthoDB" id="1893065at2759"/>
<dbReference type="PANTHER" id="PTHR31301">
    <property type="entry name" value="LOB DOMAIN-CONTAINING PROTEIN 4-RELATED"/>
    <property type="match status" value="1"/>
</dbReference>
<comment type="similarity">
    <text evidence="1">Belongs to the LOB domain-containing protein family.</text>
</comment>